<dbReference type="Proteomes" id="UP000787672">
    <property type="component" value="Unassembled WGS sequence"/>
</dbReference>
<keyword evidence="1" id="KW-0732">Signal</keyword>
<protein>
    <recommendedName>
        <fullName evidence="4">Lipoprotein</fullName>
    </recommendedName>
</protein>
<dbReference type="RefSeq" id="WP_216558752.1">
    <property type="nucleotide sequence ID" value="NZ_JAHLQN010000001.1"/>
</dbReference>
<evidence type="ECO:0000256" key="1">
    <source>
        <dbReference type="SAM" id="SignalP"/>
    </source>
</evidence>
<gene>
    <name evidence="2" type="ORF">KQI82_03370</name>
</gene>
<feature type="signal peptide" evidence="1">
    <location>
        <begin position="1"/>
        <end position="18"/>
    </location>
</feature>
<reference evidence="2 3" key="1">
    <citation type="submission" date="2021-06" db="EMBL/GenBank/DDBJ databases">
        <authorList>
            <person name="Sun Q."/>
            <person name="Li D."/>
        </authorList>
    </citation>
    <scope>NUCLEOTIDE SEQUENCE [LARGE SCALE GENOMIC DNA]</scope>
    <source>
        <strain evidence="2 3">MSJ-2</strain>
    </source>
</reference>
<evidence type="ECO:0000313" key="3">
    <source>
        <dbReference type="Proteomes" id="UP000787672"/>
    </source>
</evidence>
<dbReference type="EMBL" id="JAHLQN010000001">
    <property type="protein sequence ID" value="MBU5625979.1"/>
    <property type="molecule type" value="Genomic_DNA"/>
</dbReference>
<dbReference type="PROSITE" id="PS51257">
    <property type="entry name" value="PROKAR_LIPOPROTEIN"/>
    <property type="match status" value="1"/>
</dbReference>
<comment type="caution">
    <text evidence="2">The sequence shown here is derived from an EMBL/GenBank/DDBJ whole genome shotgun (WGS) entry which is preliminary data.</text>
</comment>
<evidence type="ECO:0008006" key="4">
    <source>
        <dbReference type="Google" id="ProtNLM"/>
    </source>
</evidence>
<sequence length="131" mass="13897">MKKLLRLTLILLLLGGCAGPDSSSGPSSSPGMEMEAIDQWPDNAYTELLPEPETGTPDYVIEGDGTFAVFWKDITREQGEEYLGALEDSGFNQAAGESEEESAAFLMQKDGASVAVSICEGTLGLAICLTE</sequence>
<keyword evidence="3" id="KW-1185">Reference proteome</keyword>
<accession>A0ABS6F6S1</accession>
<organism evidence="2 3">
    <name type="scientific">Dysosmobacter acutus</name>
    <dbReference type="NCBI Taxonomy" id="2841504"/>
    <lineage>
        <taxon>Bacteria</taxon>
        <taxon>Bacillati</taxon>
        <taxon>Bacillota</taxon>
        <taxon>Clostridia</taxon>
        <taxon>Eubacteriales</taxon>
        <taxon>Oscillospiraceae</taxon>
        <taxon>Dysosmobacter</taxon>
    </lineage>
</organism>
<evidence type="ECO:0000313" key="2">
    <source>
        <dbReference type="EMBL" id="MBU5625979.1"/>
    </source>
</evidence>
<feature type="chain" id="PRO_5046858793" description="Lipoprotein" evidence="1">
    <location>
        <begin position="19"/>
        <end position="131"/>
    </location>
</feature>
<name>A0ABS6F6S1_9FIRM</name>
<proteinExistence type="predicted"/>